<dbReference type="Proteomes" id="UP001522905">
    <property type="component" value="Unassembled WGS sequence"/>
</dbReference>
<reference evidence="1 2" key="1">
    <citation type="submission" date="2021-11" db="EMBL/GenBank/DDBJ databases">
        <title>Comparative genomics of bee honey and flower isolates.</title>
        <authorList>
            <person name="Bechtner J.D."/>
            <person name="Gallus M.K."/>
            <person name="Ehrmann M."/>
        </authorList>
    </citation>
    <scope>NUCLEOTIDE SEQUENCE [LARGE SCALE GENOMIC DNA]</scope>
    <source>
        <strain evidence="1 2">M161</strain>
    </source>
</reference>
<proteinExistence type="predicted"/>
<evidence type="ECO:0000313" key="2">
    <source>
        <dbReference type="Proteomes" id="UP001522905"/>
    </source>
</evidence>
<protein>
    <submittedName>
        <fullName evidence="1">Uncharacterized protein</fullName>
    </submittedName>
</protein>
<comment type="caution">
    <text evidence="1">The sequence shown here is derived from an EMBL/GenBank/DDBJ whole genome shotgun (WGS) entry which is preliminary data.</text>
</comment>
<dbReference type="RefSeq" id="WP_220728369.1">
    <property type="nucleotide sequence ID" value="NZ_BPLL01000036.1"/>
</dbReference>
<sequence>MNKEQLIKIAEAFKKYNIDIEFQDLTITAINHHPATLNAAEYMPNQMVELICKFMQTQIISDMWQF</sequence>
<keyword evidence="2" id="KW-1185">Reference proteome</keyword>
<name>A0ABT0I0R1_9LACO</name>
<dbReference type="EMBL" id="JAJIAO010000002">
    <property type="protein sequence ID" value="MCK8624424.1"/>
    <property type="molecule type" value="Genomic_DNA"/>
</dbReference>
<organism evidence="1 2">
    <name type="scientific">Apilactobacillus xinyiensis</name>
    <dbReference type="NCBI Taxonomy" id="2841032"/>
    <lineage>
        <taxon>Bacteria</taxon>
        <taxon>Bacillati</taxon>
        <taxon>Bacillota</taxon>
        <taxon>Bacilli</taxon>
        <taxon>Lactobacillales</taxon>
        <taxon>Lactobacillaceae</taxon>
        <taxon>Apilactobacillus</taxon>
    </lineage>
</organism>
<evidence type="ECO:0000313" key="1">
    <source>
        <dbReference type="EMBL" id="MCK8624424.1"/>
    </source>
</evidence>
<gene>
    <name evidence="1" type="ORF">LNP07_02740</name>
</gene>
<accession>A0ABT0I0R1</accession>